<dbReference type="InterPro" id="IPR038765">
    <property type="entry name" value="Papain-like_cys_pep_sf"/>
</dbReference>
<dbReference type="InterPro" id="IPR000668">
    <property type="entry name" value="Peptidase_C1A_C"/>
</dbReference>
<dbReference type="InterPro" id="IPR025660">
    <property type="entry name" value="Pept_his_AS"/>
</dbReference>
<dbReference type="SMART" id="SM00848">
    <property type="entry name" value="Inhibitor_I29"/>
    <property type="match status" value="1"/>
</dbReference>
<accession>A0AAD6F1P3</accession>
<evidence type="ECO:0000313" key="6">
    <source>
        <dbReference type="Proteomes" id="UP001210211"/>
    </source>
</evidence>
<name>A0AAD6F1P3_9POAL</name>
<comment type="similarity">
    <text evidence="1">Belongs to the peptidase C1 family.</text>
</comment>
<organism evidence="5 6">
    <name type="scientific">Rhynchospora tenuis</name>
    <dbReference type="NCBI Taxonomy" id="198213"/>
    <lineage>
        <taxon>Eukaryota</taxon>
        <taxon>Viridiplantae</taxon>
        <taxon>Streptophyta</taxon>
        <taxon>Embryophyta</taxon>
        <taxon>Tracheophyta</taxon>
        <taxon>Spermatophyta</taxon>
        <taxon>Magnoliopsida</taxon>
        <taxon>Liliopsida</taxon>
        <taxon>Poales</taxon>
        <taxon>Cyperaceae</taxon>
        <taxon>Cyperoideae</taxon>
        <taxon>Rhynchosporeae</taxon>
        <taxon>Rhynchospora</taxon>
    </lineage>
</organism>
<dbReference type="PROSITE" id="PS00639">
    <property type="entry name" value="THIOL_PROTEASE_HIS"/>
    <property type="match status" value="1"/>
</dbReference>
<dbReference type="Pfam" id="PF00112">
    <property type="entry name" value="Peptidase_C1"/>
    <property type="match status" value="1"/>
</dbReference>
<proteinExistence type="inferred from homology"/>
<dbReference type="InterPro" id="IPR029063">
    <property type="entry name" value="SAM-dependent_MTases_sf"/>
</dbReference>
<dbReference type="Pfam" id="PF08246">
    <property type="entry name" value="Inhibitor_I29"/>
    <property type="match status" value="1"/>
</dbReference>
<dbReference type="CDD" id="cd02248">
    <property type="entry name" value="Peptidase_C1A"/>
    <property type="match status" value="1"/>
</dbReference>
<dbReference type="EMBL" id="JAMRDG010000001">
    <property type="protein sequence ID" value="KAJ3709015.1"/>
    <property type="molecule type" value="Genomic_DNA"/>
</dbReference>
<evidence type="ECO:0000313" key="5">
    <source>
        <dbReference type="EMBL" id="KAJ3709015.1"/>
    </source>
</evidence>
<dbReference type="Gene3D" id="3.40.50.150">
    <property type="entry name" value="Vaccinia Virus protein VP39"/>
    <property type="match status" value="1"/>
</dbReference>
<dbReference type="PANTHER" id="PTHR12411">
    <property type="entry name" value="CYSTEINE PROTEASE FAMILY C1-RELATED"/>
    <property type="match status" value="1"/>
</dbReference>
<protein>
    <submittedName>
        <fullName evidence="5">Uncharacterized protein</fullName>
    </submittedName>
</protein>
<dbReference type="InterPro" id="IPR025661">
    <property type="entry name" value="Pept_asp_AS"/>
</dbReference>
<dbReference type="Proteomes" id="UP001210211">
    <property type="component" value="Unassembled WGS sequence"/>
</dbReference>
<keyword evidence="2" id="KW-1015">Disulfide bond</keyword>
<dbReference type="InterPro" id="IPR013128">
    <property type="entry name" value="Peptidase_C1A"/>
</dbReference>
<dbReference type="InterPro" id="IPR013201">
    <property type="entry name" value="Prot_inhib_I29"/>
</dbReference>
<dbReference type="GO" id="GO:0006508">
    <property type="term" value="P:proteolysis"/>
    <property type="evidence" value="ECO:0007669"/>
    <property type="project" value="InterPro"/>
</dbReference>
<dbReference type="InterPro" id="IPR039417">
    <property type="entry name" value="Peptidase_C1A_papain-like"/>
</dbReference>
<feature type="domain" description="Cathepsin propeptide inhibitor" evidence="4">
    <location>
        <begin position="225"/>
        <end position="284"/>
    </location>
</feature>
<evidence type="ECO:0000259" key="4">
    <source>
        <dbReference type="SMART" id="SM00848"/>
    </source>
</evidence>
<gene>
    <name evidence="5" type="ORF">LUZ61_012720</name>
</gene>
<sequence>MLVRRLAMMKNSQFVTKLLSKSLMRPVNTDPDDDSTNMSMLGESPQTLMKILHKSVMFYKEQKELEEKYKMNSVVAQNHLRCEAMQEKFAENMEQVHAAYQKMGKRCQMMQQEVDALAKDKQELQEKYSEKSRWDPQGPFKPLHAIDPTRVSFILATVCKYFRGDPYPPCGGSILSKTLAQLRADVSGIDAVKKNIASDPSTSSFNSFSVAGSYPSSNEELAVIFEQWMEEHHKTYAQPGEKEHAFKNFIKNYELINRCNADAKKNGGHFCGLNDFSDLSTEEFNHQYLNFKMGKGIEREVVLGCEPNCSCNAPTSLNWKEKGVVTPVENQGRCSSCWAFSATGAIESINAITTGELVSLSKQELIDCVMTSWGCKGGNTISAFRWVIENGGINTETNYPYAAKDGVCSITEASNKMVTIDGYKIVPPEDEALLCALLKQPISVGIAASSDDFHFYREGIFHGKCSNNPDDITHAMLLVGFGSENGTDYWILKNSWGTKWGDKGYMLLKRDKSLPYGKCAILGLPSYPTKTHGSLSMGAQGNCGNNTGLEAGLAQNSRNSGCKKWKDFYTTAHELEKDC</sequence>
<dbReference type="SUPFAM" id="SSF54001">
    <property type="entry name" value="Cysteine proteinases"/>
    <property type="match status" value="1"/>
</dbReference>
<keyword evidence="6" id="KW-1185">Reference proteome</keyword>
<evidence type="ECO:0000259" key="3">
    <source>
        <dbReference type="SMART" id="SM00645"/>
    </source>
</evidence>
<dbReference type="FunFam" id="3.90.70.10:FF:000332">
    <property type="entry name" value="Cathepsin L1"/>
    <property type="match status" value="1"/>
</dbReference>
<dbReference type="AlphaFoldDB" id="A0AAD6F1P3"/>
<dbReference type="PRINTS" id="PR00705">
    <property type="entry name" value="PAPAIN"/>
</dbReference>
<dbReference type="PROSITE" id="PS00640">
    <property type="entry name" value="THIOL_PROTEASE_ASN"/>
    <property type="match status" value="1"/>
</dbReference>
<dbReference type="SMART" id="SM00645">
    <property type="entry name" value="Pept_C1"/>
    <property type="match status" value="1"/>
</dbReference>
<evidence type="ECO:0000256" key="1">
    <source>
        <dbReference type="ARBA" id="ARBA00008455"/>
    </source>
</evidence>
<evidence type="ECO:0000256" key="2">
    <source>
        <dbReference type="ARBA" id="ARBA00023157"/>
    </source>
</evidence>
<feature type="domain" description="Peptidase C1A papain C-terminal" evidence="3">
    <location>
        <begin position="313"/>
        <end position="529"/>
    </location>
</feature>
<dbReference type="Gene3D" id="3.90.70.10">
    <property type="entry name" value="Cysteine proteinases"/>
    <property type="match status" value="1"/>
</dbReference>
<comment type="caution">
    <text evidence="5">The sequence shown here is derived from an EMBL/GenBank/DDBJ whole genome shotgun (WGS) entry which is preliminary data.</text>
</comment>
<dbReference type="GO" id="GO:0008234">
    <property type="term" value="F:cysteine-type peptidase activity"/>
    <property type="evidence" value="ECO:0007669"/>
    <property type="project" value="InterPro"/>
</dbReference>
<reference evidence="5 6" key="1">
    <citation type="journal article" date="2022" name="Cell">
        <title>Repeat-based holocentromeres influence genome architecture and karyotype evolution.</title>
        <authorList>
            <person name="Hofstatter P.G."/>
            <person name="Thangavel G."/>
            <person name="Lux T."/>
            <person name="Neumann P."/>
            <person name="Vondrak T."/>
            <person name="Novak P."/>
            <person name="Zhang M."/>
            <person name="Costa L."/>
            <person name="Castellani M."/>
            <person name="Scott A."/>
            <person name="Toegelov H."/>
            <person name="Fuchs J."/>
            <person name="Mata-Sucre Y."/>
            <person name="Dias Y."/>
            <person name="Vanzela A.L.L."/>
            <person name="Huettel B."/>
            <person name="Almeida C.C.S."/>
            <person name="Simkova H."/>
            <person name="Souza G."/>
            <person name="Pedrosa-Harand A."/>
            <person name="Macas J."/>
            <person name="Mayer K.F.X."/>
            <person name="Houben A."/>
            <person name="Marques A."/>
        </authorList>
    </citation>
    <scope>NUCLEOTIDE SEQUENCE [LARGE SCALE GENOMIC DNA]</scope>
    <source>
        <tissue evidence="5">Leaves</tissue>
    </source>
</reference>